<organism evidence="1 2">
    <name type="scientific">Parnassius apollo</name>
    <name type="common">Apollo butterfly</name>
    <name type="synonym">Papilio apollo</name>
    <dbReference type="NCBI Taxonomy" id="110799"/>
    <lineage>
        <taxon>Eukaryota</taxon>
        <taxon>Metazoa</taxon>
        <taxon>Ecdysozoa</taxon>
        <taxon>Arthropoda</taxon>
        <taxon>Hexapoda</taxon>
        <taxon>Insecta</taxon>
        <taxon>Pterygota</taxon>
        <taxon>Neoptera</taxon>
        <taxon>Endopterygota</taxon>
        <taxon>Lepidoptera</taxon>
        <taxon>Glossata</taxon>
        <taxon>Ditrysia</taxon>
        <taxon>Papilionoidea</taxon>
        <taxon>Papilionidae</taxon>
        <taxon>Parnassiinae</taxon>
        <taxon>Parnassini</taxon>
        <taxon>Parnassius</taxon>
        <taxon>Parnassius</taxon>
    </lineage>
</organism>
<evidence type="ECO:0000313" key="2">
    <source>
        <dbReference type="Proteomes" id="UP000691718"/>
    </source>
</evidence>
<gene>
    <name evidence="1" type="ORF">PAPOLLO_LOCUS5891</name>
</gene>
<name>A0A8S3WGB3_PARAO</name>
<accession>A0A8S3WGB3</accession>
<keyword evidence="2" id="KW-1185">Reference proteome</keyword>
<protein>
    <submittedName>
        <fullName evidence="1">(apollo) hypothetical protein</fullName>
    </submittedName>
</protein>
<dbReference type="EMBL" id="CAJQZP010000359">
    <property type="protein sequence ID" value="CAG4958061.1"/>
    <property type="molecule type" value="Genomic_DNA"/>
</dbReference>
<dbReference type="AlphaFoldDB" id="A0A8S3WGB3"/>
<proteinExistence type="predicted"/>
<sequence>MMKAEAAKLGLEHTQSNRSDHNHWYGIANPLFNILSAFKMRYDELRIGVSRIPVGKKGNTTDYVDISQHGLTPAHHVPLEGSTYKAERRSAMAQTLGPLTAVLAAYKSRDPYSNKWIEAVKRHLVHIPNAINLCNTMQGKRAEEMAPALSAFADVILIAGARSMRKELSFLLAL</sequence>
<dbReference type="Proteomes" id="UP000691718">
    <property type="component" value="Unassembled WGS sequence"/>
</dbReference>
<evidence type="ECO:0000313" key="1">
    <source>
        <dbReference type="EMBL" id="CAG4958061.1"/>
    </source>
</evidence>
<comment type="caution">
    <text evidence="1">The sequence shown here is derived from an EMBL/GenBank/DDBJ whole genome shotgun (WGS) entry which is preliminary data.</text>
</comment>
<reference evidence="1" key="1">
    <citation type="submission" date="2021-04" db="EMBL/GenBank/DDBJ databases">
        <authorList>
            <person name="Tunstrom K."/>
        </authorList>
    </citation>
    <scope>NUCLEOTIDE SEQUENCE</scope>
</reference>
<dbReference type="OrthoDB" id="7486222at2759"/>